<sequence length="1072" mass="111917">MDHRVLTVSATAPDSYRSISAALRAAKPGWIVSVLPGTYAEALALHQPCTITSEEGPGTVVISAPAGSAIVMEAEEATLSGLTLVAADPDLAAIDVPMGRLNLVECEVRGQAGAALYARAGGELTVSRCHVGNTGGAGIIAVDRASVLVEESTLSHVRTSAAVVRASAAMVLRDTIVADIGGNGVLGTEQSRLTVEGCTLSRAAGPAIAVEGDCEAVLRATAVTDTPEAGLLVTGRAKPLVEECRFAGTGGAGIVVDGGADPRVLATSIAAAANHGIIVTGGATGTYVDLAVDDCGGGLAVVGSADPVFQRLAVTGTRGHGITVSGEGRGRWEDCTVSGSLGTGLYTAEGGAPLLLRTKLTGAGEAGVTAAGNGSGTLRECHIGESGTHGVLVQGGGRLTLDECTVAGSGGNGVLVENEGTAQLTRCDVSGSAADGIRLDEVRDSSVKACKLHHNRGSGLRRSAAEGEVSLTDLDSHDNGMPDQTTEKTRADATPDHTADRWADHDERHLPTGESRRAAPPAALEALLTELDALVGLAGVKQEVNMLVDLQLLAGRRTAVGLPPPPMSRHLVFAGPPGTGKTTIARLYGQILRALGTLRKGHVVEVARADLVAQIIGGTAIKTTEKFESALGGLLFIDEAYALTDEGSGSGPSFGQEAIDTLVKLMEDHREDIVVVAAGYSAQMRSFLSSNPGLASRFTRTIEFESYSDDELVTIVENFCRLHRYTLDYGTSQALHQLFARTPRDANFGNGRTARKVFEDAIGRQAQRLSRTEVVSAPELTRLRPEDIGPPPTGGIRLGGDAERPDLAQLRARLDAMVGLEEVKREVNDTINLLATSRKRAAAGLPVPSLGRHLIFAGAPGTGKTTVARLYGQVLAALGLLASGQLVEVGRVDLVAEYVGQTAQRTREVFERARGGVLFIDEAHTLAPVERSGDFGREAVDMLVKLMEDHRDDVVVIAAGYDAEMAAFVQAYPGLGSRFAHTVHFADYTPTQLVTILEQHAAASGYELTMDARAALLEHFTGMPREHGSGNGRLARLTLDQMIVRQSGRISKIAAPAREDLVTLLPQDIVPR</sequence>
<comment type="caution">
    <text evidence="6">The sequence shown here is derived from an EMBL/GenBank/DDBJ whole genome shotgun (WGS) entry which is preliminary data.</text>
</comment>
<evidence type="ECO:0000313" key="6">
    <source>
        <dbReference type="EMBL" id="GIG09242.1"/>
    </source>
</evidence>
<dbReference type="InterPro" id="IPR050773">
    <property type="entry name" value="CbxX/CfxQ_RuBisCO_ESX"/>
</dbReference>
<dbReference type="GO" id="GO:0005524">
    <property type="term" value="F:ATP binding"/>
    <property type="evidence" value="ECO:0007669"/>
    <property type="project" value="UniProtKB-KW"/>
</dbReference>
<dbReference type="SMART" id="SM00710">
    <property type="entry name" value="PbH1"/>
    <property type="match status" value="9"/>
</dbReference>
<organism evidence="6 7">
    <name type="scientific">Catellatospora coxensis</name>
    <dbReference type="NCBI Taxonomy" id="310354"/>
    <lineage>
        <taxon>Bacteria</taxon>
        <taxon>Bacillati</taxon>
        <taxon>Actinomycetota</taxon>
        <taxon>Actinomycetes</taxon>
        <taxon>Micromonosporales</taxon>
        <taxon>Micromonosporaceae</taxon>
        <taxon>Catellatospora</taxon>
    </lineage>
</organism>
<evidence type="ECO:0000259" key="5">
    <source>
        <dbReference type="SMART" id="SM00382"/>
    </source>
</evidence>
<protein>
    <recommendedName>
        <fullName evidence="5">AAA+ ATPase domain-containing protein</fullName>
    </recommendedName>
</protein>
<keyword evidence="7" id="KW-1185">Reference proteome</keyword>
<dbReference type="InterPro" id="IPR006626">
    <property type="entry name" value="PbH1"/>
</dbReference>
<feature type="domain" description="AAA+ ATPase" evidence="5">
    <location>
        <begin position="850"/>
        <end position="989"/>
    </location>
</feature>
<evidence type="ECO:0000256" key="2">
    <source>
        <dbReference type="ARBA" id="ARBA00022741"/>
    </source>
</evidence>
<dbReference type="InterPro" id="IPR041627">
    <property type="entry name" value="AAA_lid_6"/>
</dbReference>
<dbReference type="InterPro" id="IPR000641">
    <property type="entry name" value="CbxX/CfxQ"/>
</dbReference>
<dbReference type="CDD" id="cd00009">
    <property type="entry name" value="AAA"/>
    <property type="match status" value="1"/>
</dbReference>
<dbReference type="RefSeq" id="WP_203695999.1">
    <property type="nucleotide sequence ID" value="NZ_BAAALC010000067.1"/>
</dbReference>
<dbReference type="GO" id="GO:0016887">
    <property type="term" value="F:ATP hydrolysis activity"/>
    <property type="evidence" value="ECO:0007669"/>
    <property type="project" value="InterPro"/>
</dbReference>
<keyword evidence="2" id="KW-0547">Nucleotide-binding</keyword>
<dbReference type="InterPro" id="IPR003593">
    <property type="entry name" value="AAA+_ATPase"/>
</dbReference>
<dbReference type="InterPro" id="IPR012334">
    <property type="entry name" value="Pectin_lyas_fold"/>
</dbReference>
<gene>
    <name evidence="6" type="ORF">Cco03nite_59420</name>
</gene>
<feature type="region of interest" description="Disordered" evidence="4">
    <location>
        <begin position="471"/>
        <end position="518"/>
    </location>
</feature>
<dbReference type="Gene3D" id="3.40.50.300">
    <property type="entry name" value="P-loop containing nucleotide triphosphate hydrolases"/>
    <property type="match status" value="2"/>
</dbReference>
<feature type="domain" description="AAA+ ATPase" evidence="5">
    <location>
        <begin position="567"/>
        <end position="708"/>
    </location>
</feature>
<dbReference type="PANTHER" id="PTHR43392:SF2">
    <property type="entry name" value="AAA-TYPE ATPASE FAMILY PROTEIN _ ANKYRIN REPEAT FAMILY PROTEIN"/>
    <property type="match status" value="1"/>
</dbReference>
<dbReference type="EMBL" id="BONI01000061">
    <property type="protein sequence ID" value="GIG09242.1"/>
    <property type="molecule type" value="Genomic_DNA"/>
</dbReference>
<evidence type="ECO:0000256" key="1">
    <source>
        <dbReference type="ARBA" id="ARBA00010378"/>
    </source>
</evidence>
<dbReference type="Gene3D" id="1.10.8.60">
    <property type="match status" value="2"/>
</dbReference>
<name>A0A8J3P9X1_9ACTN</name>
<dbReference type="Gene3D" id="2.160.20.10">
    <property type="entry name" value="Single-stranded right-handed beta-helix, Pectin lyase-like"/>
    <property type="match status" value="3"/>
</dbReference>
<dbReference type="PANTHER" id="PTHR43392">
    <property type="entry name" value="AAA-TYPE ATPASE FAMILY PROTEIN / ANKYRIN REPEAT FAMILY PROTEIN"/>
    <property type="match status" value="1"/>
</dbReference>
<dbReference type="PRINTS" id="PR00819">
    <property type="entry name" value="CBXCFQXSUPER"/>
</dbReference>
<dbReference type="Pfam" id="PF17866">
    <property type="entry name" value="AAA_lid_6"/>
    <property type="match status" value="2"/>
</dbReference>
<dbReference type="InterPro" id="IPR003959">
    <property type="entry name" value="ATPase_AAA_core"/>
</dbReference>
<dbReference type="SUPFAM" id="SSF52540">
    <property type="entry name" value="P-loop containing nucleoside triphosphate hydrolases"/>
    <property type="match status" value="2"/>
</dbReference>
<dbReference type="Proteomes" id="UP000630887">
    <property type="component" value="Unassembled WGS sequence"/>
</dbReference>
<dbReference type="InterPro" id="IPR039448">
    <property type="entry name" value="Beta_helix"/>
</dbReference>
<dbReference type="AlphaFoldDB" id="A0A8J3P9X1"/>
<dbReference type="Pfam" id="PF13229">
    <property type="entry name" value="Beta_helix"/>
    <property type="match status" value="2"/>
</dbReference>
<accession>A0A8J3P9X1</accession>
<dbReference type="InterPro" id="IPR011050">
    <property type="entry name" value="Pectin_lyase_fold/virulence"/>
</dbReference>
<dbReference type="SMART" id="SM00382">
    <property type="entry name" value="AAA"/>
    <property type="match status" value="2"/>
</dbReference>
<comment type="similarity">
    <text evidence="1">Belongs to the CbxX/CfxQ family.</text>
</comment>
<dbReference type="SUPFAM" id="SSF51126">
    <property type="entry name" value="Pectin lyase-like"/>
    <property type="match status" value="2"/>
</dbReference>
<proteinExistence type="inferred from homology"/>
<dbReference type="Pfam" id="PF00004">
    <property type="entry name" value="AAA"/>
    <property type="match status" value="2"/>
</dbReference>
<evidence type="ECO:0000256" key="4">
    <source>
        <dbReference type="SAM" id="MobiDB-lite"/>
    </source>
</evidence>
<dbReference type="FunFam" id="3.40.50.300:FF:000216">
    <property type="entry name" value="Type VII secretion ATPase EccA"/>
    <property type="match status" value="2"/>
</dbReference>
<feature type="compositionally biased region" description="Basic and acidic residues" evidence="4">
    <location>
        <begin position="474"/>
        <end position="517"/>
    </location>
</feature>
<reference evidence="6 7" key="1">
    <citation type="submission" date="2021-01" db="EMBL/GenBank/DDBJ databases">
        <title>Whole genome shotgun sequence of Catellatospora coxensis NBRC 107359.</title>
        <authorList>
            <person name="Komaki H."/>
            <person name="Tamura T."/>
        </authorList>
    </citation>
    <scope>NUCLEOTIDE SEQUENCE [LARGE SCALE GENOMIC DNA]</scope>
    <source>
        <strain evidence="6 7">NBRC 107359</strain>
    </source>
</reference>
<dbReference type="InterPro" id="IPR027417">
    <property type="entry name" value="P-loop_NTPase"/>
</dbReference>
<evidence type="ECO:0000256" key="3">
    <source>
        <dbReference type="ARBA" id="ARBA00022840"/>
    </source>
</evidence>
<evidence type="ECO:0000313" key="7">
    <source>
        <dbReference type="Proteomes" id="UP000630887"/>
    </source>
</evidence>
<keyword evidence="3" id="KW-0067">ATP-binding</keyword>